<protein>
    <submittedName>
        <fullName evidence="1">Transposase</fullName>
    </submittedName>
</protein>
<evidence type="ECO:0000313" key="1">
    <source>
        <dbReference type="EMBL" id="QUB75193.1"/>
    </source>
</evidence>
<dbReference type="SUPFAM" id="SSF53098">
    <property type="entry name" value="Ribonuclease H-like"/>
    <property type="match status" value="1"/>
</dbReference>
<dbReference type="EMBL" id="CP072361">
    <property type="protein sequence ID" value="QUB75193.1"/>
    <property type="molecule type" value="Genomic_DNA"/>
</dbReference>
<organism evidence="1 2">
    <name type="scientific">Prevotella melaninogenica</name>
    <dbReference type="NCBI Taxonomy" id="28132"/>
    <lineage>
        <taxon>Bacteria</taxon>
        <taxon>Pseudomonadati</taxon>
        <taxon>Bacteroidota</taxon>
        <taxon>Bacteroidia</taxon>
        <taxon>Bacteroidales</taxon>
        <taxon>Prevotellaceae</taxon>
        <taxon>Prevotella</taxon>
    </lineage>
</organism>
<reference evidence="1 2" key="1">
    <citation type="submission" date="2021-03" db="EMBL/GenBank/DDBJ databases">
        <title>Human Oral Microbial Genomes.</title>
        <authorList>
            <person name="Johnston C.D."/>
            <person name="Chen T."/>
            <person name="Dewhirst F.E."/>
        </authorList>
    </citation>
    <scope>NUCLEOTIDE SEQUENCE [LARGE SCALE GENOMIC DNA]</scope>
    <source>
        <strain evidence="1 2">F0054</strain>
    </source>
</reference>
<dbReference type="InterPro" id="IPR012337">
    <property type="entry name" value="RNaseH-like_sf"/>
</dbReference>
<accession>A0ABX7XNF4</accession>
<sequence length="223" mass="26347">MRYPQKTANFGCLRINDGISKKGGTKTYEKVVERTGRAIQKYPSIAKFYQISYIKDEKKPKQMLRVDWEIKDLSAMESGHGIYFLRSNVRTLDECVTWEYYNLIREIECTNRQLKNDLNLRPIYHQKDERSDAHLFFGLLAYWVVNTIRCQLKREGESCYWTEIVRRMSTQKLVTTKGKNPLGENIEMRQCSSPSKQAKQIYDKLNLKHSPYKKNKICRTQSP</sequence>
<proteinExistence type="predicted"/>
<evidence type="ECO:0000313" key="2">
    <source>
        <dbReference type="Proteomes" id="UP000682195"/>
    </source>
</evidence>
<gene>
    <name evidence="1" type="ORF">J5A58_06605</name>
</gene>
<name>A0ABX7XNF4_9BACT</name>
<dbReference type="Proteomes" id="UP000682195">
    <property type="component" value="Chromosome 1"/>
</dbReference>
<keyword evidence="2" id="KW-1185">Reference proteome</keyword>